<name>A0A171KTC1_9BURK</name>
<dbReference type="Proteomes" id="UP000078084">
    <property type="component" value="Unassembled WGS sequence"/>
</dbReference>
<dbReference type="AlphaFoldDB" id="A0A171KTC1"/>
<comment type="caution">
    <text evidence="1">The sequence shown here is derived from an EMBL/GenBank/DDBJ whole genome shotgun (WGS) entry which is preliminary data.</text>
</comment>
<gene>
    <name evidence="1" type="ORF">AAV32_07315</name>
</gene>
<sequence>MKMEIQKPMMGKPAASSWQQRLAWLLGIWLVSVLVLAGMAYGMRLLMSAAGMTATGQSAYSATHGSAGRQVAGLLMQPHRAIAAVTAQATPGAGRPMVPLERPGRGMAQV</sequence>
<keyword evidence="2" id="KW-1185">Reference proteome</keyword>
<dbReference type="EMBL" id="LBNE01000003">
    <property type="protein sequence ID" value="KKO72138.1"/>
    <property type="molecule type" value="Genomic_DNA"/>
</dbReference>
<proteinExistence type="predicted"/>
<accession>A0A171KTC1</accession>
<dbReference type="Pfam" id="PF10617">
    <property type="entry name" value="DUF2474"/>
    <property type="match status" value="1"/>
</dbReference>
<organism evidence="1 2">
    <name type="scientific">Kerstersia gyiorum</name>
    <dbReference type="NCBI Taxonomy" id="206506"/>
    <lineage>
        <taxon>Bacteria</taxon>
        <taxon>Pseudomonadati</taxon>
        <taxon>Pseudomonadota</taxon>
        <taxon>Betaproteobacteria</taxon>
        <taxon>Burkholderiales</taxon>
        <taxon>Alcaligenaceae</taxon>
        <taxon>Kerstersia</taxon>
    </lineage>
</organism>
<dbReference type="STRING" id="206506.AAV32_07315"/>
<protein>
    <recommendedName>
        <fullName evidence="3">DUF2474 domain-containing protein</fullName>
    </recommendedName>
</protein>
<evidence type="ECO:0008006" key="3">
    <source>
        <dbReference type="Google" id="ProtNLM"/>
    </source>
</evidence>
<reference evidence="1 2" key="1">
    <citation type="submission" date="2015-04" db="EMBL/GenBank/DDBJ databases">
        <title>Genome sequence of Kerstersia gyiorum CG1.</title>
        <authorList>
            <person name="Greninger A.L."/>
            <person name="Kozyreva V."/>
            <person name="Chaturvedi V."/>
        </authorList>
    </citation>
    <scope>NUCLEOTIDE SEQUENCE [LARGE SCALE GENOMIC DNA]</scope>
    <source>
        <strain evidence="1 2">CG1</strain>
    </source>
</reference>
<dbReference type="RefSeq" id="WP_068369745.1">
    <property type="nucleotide sequence ID" value="NZ_LBNE01000003.1"/>
</dbReference>
<dbReference type="InterPro" id="IPR018895">
    <property type="entry name" value="DUF2474"/>
</dbReference>
<evidence type="ECO:0000313" key="2">
    <source>
        <dbReference type="Proteomes" id="UP000078084"/>
    </source>
</evidence>
<evidence type="ECO:0000313" key="1">
    <source>
        <dbReference type="EMBL" id="KKO72138.1"/>
    </source>
</evidence>